<feature type="region of interest" description="Disordered" evidence="1">
    <location>
        <begin position="221"/>
        <end position="299"/>
    </location>
</feature>
<gene>
    <name evidence="4" type="ORF">ACFY1D_33740</name>
</gene>
<evidence type="ECO:0000259" key="3">
    <source>
        <dbReference type="PROSITE" id="PS50927"/>
    </source>
</evidence>
<feature type="compositionally biased region" description="Polar residues" evidence="1">
    <location>
        <begin position="1"/>
        <end position="12"/>
    </location>
</feature>
<keyword evidence="2" id="KW-0472">Membrane</keyword>
<keyword evidence="2" id="KW-0812">Transmembrane</keyword>
<feature type="compositionally biased region" description="Basic and acidic residues" evidence="1">
    <location>
        <begin position="122"/>
        <end position="136"/>
    </location>
</feature>
<feature type="compositionally biased region" description="Low complexity" evidence="1">
    <location>
        <begin position="100"/>
        <end position="121"/>
    </location>
</feature>
<feature type="domain" description="Bulb-type lectin" evidence="3">
    <location>
        <begin position="294"/>
        <end position="403"/>
    </location>
</feature>
<evidence type="ECO:0000313" key="5">
    <source>
        <dbReference type="Proteomes" id="UP001602058"/>
    </source>
</evidence>
<dbReference type="SMART" id="SM00108">
    <property type="entry name" value="B_lectin"/>
    <property type="match status" value="1"/>
</dbReference>
<evidence type="ECO:0000313" key="4">
    <source>
        <dbReference type="EMBL" id="MFF4526357.1"/>
    </source>
</evidence>
<dbReference type="Proteomes" id="UP001602058">
    <property type="component" value="Unassembled WGS sequence"/>
</dbReference>
<organism evidence="4 5">
    <name type="scientific">Streptomyces bluensis</name>
    <dbReference type="NCBI Taxonomy" id="33897"/>
    <lineage>
        <taxon>Bacteria</taxon>
        <taxon>Bacillati</taxon>
        <taxon>Actinomycetota</taxon>
        <taxon>Actinomycetes</taxon>
        <taxon>Kitasatosporales</taxon>
        <taxon>Streptomycetaceae</taxon>
        <taxon>Streptomyces</taxon>
    </lineage>
</organism>
<dbReference type="RefSeq" id="WP_387891864.1">
    <property type="nucleotide sequence ID" value="NZ_JBIAWJ010000025.1"/>
</dbReference>
<accession>A0ABW6USC8</accession>
<keyword evidence="2" id="KW-1133">Transmembrane helix</keyword>
<sequence length="403" mass="41124">MAAQRNTGQDTTPEPARGTAQAQEVSAVLSPSGPQAEAERARGRKAPEAGESGKGAKGGAKEAAKEGAEEAAKEGAEERADTADAPIHGLGRKSGGTGGPVTVSGATVGGPTARLTSALARAKAEAKAEAEAEKKTTATSAARAEKSGGTTPLAVAVGQDGLPPEGEDPTAAHRGRPKKPMLAAAAMAGAVLLSVPLLLMAGGNDKDDQRGRTQGVALGADTTLGADEPHMAPGDYATGKPTASPSASPSKTPATKPKAAGTPSAESSREPESRKSTPDRVEPAGSKTVVEKSKSSKWTTKTVSAGSQLVSGQSWWTNRIRMTMQGDGNLVVYNEDNDPIWAAGVFGENHKVRFQKDGNLVVYTADDRPVWASQTNGHEGAKLVLRTDGKVAVVDGNTTIWST</sequence>
<reference evidence="4 5" key="1">
    <citation type="submission" date="2024-10" db="EMBL/GenBank/DDBJ databases">
        <title>The Natural Products Discovery Center: Release of the First 8490 Sequenced Strains for Exploring Actinobacteria Biosynthetic Diversity.</title>
        <authorList>
            <person name="Kalkreuter E."/>
            <person name="Kautsar S.A."/>
            <person name="Yang D."/>
            <person name="Bader C.D."/>
            <person name="Teijaro C.N."/>
            <person name="Fluegel L."/>
            <person name="Davis C.M."/>
            <person name="Simpson J.R."/>
            <person name="Lauterbach L."/>
            <person name="Steele A.D."/>
            <person name="Gui C."/>
            <person name="Meng S."/>
            <person name="Li G."/>
            <person name="Viehrig K."/>
            <person name="Ye F."/>
            <person name="Su P."/>
            <person name="Kiefer A.F."/>
            <person name="Nichols A."/>
            <person name="Cepeda A.J."/>
            <person name="Yan W."/>
            <person name="Fan B."/>
            <person name="Jiang Y."/>
            <person name="Adhikari A."/>
            <person name="Zheng C.-J."/>
            <person name="Schuster L."/>
            <person name="Cowan T.M."/>
            <person name="Smanski M.J."/>
            <person name="Chevrette M.G."/>
            <person name="De Carvalho L.P.S."/>
            <person name="Shen B."/>
        </authorList>
    </citation>
    <scope>NUCLEOTIDE SEQUENCE [LARGE SCALE GENOMIC DNA]</scope>
    <source>
        <strain evidence="4 5">NPDC001390</strain>
    </source>
</reference>
<comment type="caution">
    <text evidence="4">The sequence shown here is derived from an EMBL/GenBank/DDBJ whole genome shotgun (WGS) entry which is preliminary data.</text>
</comment>
<feature type="transmembrane region" description="Helical" evidence="2">
    <location>
        <begin position="182"/>
        <end position="202"/>
    </location>
</feature>
<dbReference type="SUPFAM" id="SSF51110">
    <property type="entry name" value="alpha-D-mannose-specific plant lectins"/>
    <property type="match status" value="1"/>
</dbReference>
<protein>
    <submittedName>
        <fullName evidence="4">Mannose-binding protein</fullName>
    </submittedName>
</protein>
<keyword evidence="5" id="KW-1185">Reference proteome</keyword>
<dbReference type="InterPro" id="IPR036426">
    <property type="entry name" value="Bulb-type_lectin_dom_sf"/>
</dbReference>
<dbReference type="CDD" id="cd00028">
    <property type="entry name" value="B_lectin"/>
    <property type="match status" value="1"/>
</dbReference>
<dbReference type="EMBL" id="JBIAWJ010000025">
    <property type="protein sequence ID" value="MFF4526357.1"/>
    <property type="molecule type" value="Genomic_DNA"/>
</dbReference>
<name>A0ABW6USC8_9ACTN</name>
<evidence type="ECO:0000256" key="1">
    <source>
        <dbReference type="SAM" id="MobiDB-lite"/>
    </source>
</evidence>
<evidence type="ECO:0000256" key="2">
    <source>
        <dbReference type="SAM" id="Phobius"/>
    </source>
</evidence>
<dbReference type="Gene3D" id="2.90.10.10">
    <property type="entry name" value="Bulb-type lectin domain"/>
    <property type="match status" value="2"/>
</dbReference>
<feature type="compositionally biased region" description="Basic and acidic residues" evidence="1">
    <location>
        <begin position="267"/>
        <end position="282"/>
    </location>
</feature>
<proteinExistence type="predicted"/>
<dbReference type="InterPro" id="IPR001480">
    <property type="entry name" value="Bulb-type_lectin_dom"/>
</dbReference>
<feature type="compositionally biased region" description="Basic and acidic residues" evidence="1">
    <location>
        <begin position="37"/>
        <end position="48"/>
    </location>
</feature>
<feature type="region of interest" description="Disordered" evidence="1">
    <location>
        <begin position="1"/>
        <end position="180"/>
    </location>
</feature>
<feature type="compositionally biased region" description="Low complexity" evidence="1">
    <location>
        <begin position="237"/>
        <end position="266"/>
    </location>
</feature>
<feature type="compositionally biased region" description="Basic and acidic residues" evidence="1">
    <location>
        <begin position="59"/>
        <end position="82"/>
    </location>
</feature>
<dbReference type="PROSITE" id="PS50927">
    <property type="entry name" value="BULB_LECTIN"/>
    <property type="match status" value="1"/>
</dbReference>